<gene>
    <name evidence="2" type="primary">CG13885-RA</name>
</gene>
<dbReference type="AlphaFoldDB" id="B9ER04"/>
<proteinExistence type="evidence at transcript level"/>
<evidence type="ECO:0000256" key="1">
    <source>
        <dbReference type="SAM" id="MobiDB-lite"/>
    </source>
</evidence>
<organism evidence="2">
    <name type="scientific">Drosophila melanogaster</name>
    <name type="common">Fruit fly</name>
    <dbReference type="NCBI Taxonomy" id="7227"/>
    <lineage>
        <taxon>Eukaryota</taxon>
        <taxon>Metazoa</taxon>
        <taxon>Ecdysozoa</taxon>
        <taxon>Arthropoda</taxon>
        <taxon>Hexapoda</taxon>
        <taxon>Insecta</taxon>
        <taxon>Pterygota</taxon>
        <taxon>Neoptera</taxon>
        <taxon>Endopterygota</taxon>
        <taxon>Diptera</taxon>
        <taxon>Brachycera</taxon>
        <taxon>Muscomorpha</taxon>
        <taxon>Ephydroidea</taxon>
        <taxon>Drosophilidae</taxon>
        <taxon>Drosophila</taxon>
        <taxon>Sophophora</taxon>
    </lineage>
</organism>
<name>B9ER04_DROME</name>
<dbReference type="EMBL" id="BT058079">
    <property type="protein sequence ID" value="ACM78521.1"/>
    <property type="molecule type" value="mRNA"/>
</dbReference>
<feature type="compositionally biased region" description="Polar residues" evidence="1">
    <location>
        <begin position="22"/>
        <end position="45"/>
    </location>
</feature>
<reference evidence="2" key="1">
    <citation type="submission" date="2009-02" db="EMBL/GenBank/DDBJ databases">
        <authorList>
            <person name="Carlson J."/>
            <person name="Booth B."/>
            <person name="Frise E."/>
            <person name="Sandler J."/>
            <person name="Wan K."/>
            <person name="Yu C."/>
            <person name="Celniker S."/>
        </authorList>
    </citation>
    <scope>NUCLEOTIDE SEQUENCE</scope>
</reference>
<accession>B9ER04</accession>
<feature type="region of interest" description="Disordered" evidence="1">
    <location>
        <begin position="22"/>
        <end position="52"/>
    </location>
</feature>
<sequence>MRRSKFRRCSADEMTMMTMLLSSDQQHPAIQPSNHLQPASQPTNRPNDRGDRPCFLMRGEAIVYRQFSCRAEVNADQKRAKGKALPRCERAQLRLPIVPVVSRLRVTRIRTPNG</sequence>
<evidence type="ECO:0000313" key="2">
    <source>
        <dbReference type="EMBL" id="ACM78521.1"/>
    </source>
</evidence>
<protein>
    <submittedName>
        <fullName evidence="2">MIP04490p</fullName>
    </submittedName>
</protein>